<accession>A0A4U0TY52</accession>
<protein>
    <recommendedName>
        <fullName evidence="6">Glycoside hydrolase family 92 protein</fullName>
    </recommendedName>
</protein>
<evidence type="ECO:0000313" key="5">
    <source>
        <dbReference type="Proteomes" id="UP000308549"/>
    </source>
</evidence>
<feature type="domain" description="Glycosyl hydrolase family 92 N-terminal" evidence="3">
    <location>
        <begin position="26"/>
        <end position="345"/>
    </location>
</feature>
<reference evidence="4 5" key="1">
    <citation type="submission" date="2017-03" db="EMBL/GenBank/DDBJ databases">
        <title>Genomes of endolithic fungi from Antarctica.</title>
        <authorList>
            <person name="Coleine C."/>
            <person name="Masonjones S."/>
            <person name="Stajich J.E."/>
        </authorList>
    </citation>
    <scope>NUCLEOTIDE SEQUENCE [LARGE SCALE GENOMIC DNA]</scope>
    <source>
        <strain evidence="4 5">CCFEE 6315</strain>
    </source>
</reference>
<dbReference type="PANTHER" id="PTHR12143">
    <property type="entry name" value="PEPTIDE N-GLYCANASE PNGASE -RELATED"/>
    <property type="match status" value="1"/>
</dbReference>
<evidence type="ECO:0008006" key="6">
    <source>
        <dbReference type="Google" id="ProtNLM"/>
    </source>
</evidence>
<dbReference type="InterPro" id="IPR041371">
    <property type="entry name" value="GH92_N"/>
</dbReference>
<feature type="chain" id="PRO_5020419366" description="Glycoside hydrolase family 92 protein" evidence="1">
    <location>
        <begin position="22"/>
        <end position="878"/>
    </location>
</feature>
<dbReference type="AlphaFoldDB" id="A0A4U0TY52"/>
<keyword evidence="5" id="KW-1185">Reference proteome</keyword>
<dbReference type="GO" id="GO:0005634">
    <property type="term" value="C:nucleus"/>
    <property type="evidence" value="ECO:0007669"/>
    <property type="project" value="TreeGrafter"/>
</dbReference>
<dbReference type="Pfam" id="PF07971">
    <property type="entry name" value="Glyco_hydro_92"/>
    <property type="match status" value="1"/>
</dbReference>
<proteinExistence type="predicted"/>
<dbReference type="InterPro" id="IPR012939">
    <property type="entry name" value="Glyco_hydro_92"/>
</dbReference>
<comment type="caution">
    <text evidence="4">The sequence shown here is derived from an EMBL/GenBank/DDBJ whole genome shotgun (WGS) entry which is preliminary data.</text>
</comment>
<dbReference type="GO" id="GO:0000224">
    <property type="term" value="F:peptide-N4-(N-acetyl-beta-glucosaminyl)asparagine amidase activity"/>
    <property type="evidence" value="ECO:0007669"/>
    <property type="project" value="TreeGrafter"/>
</dbReference>
<dbReference type="GO" id="GO:0030246">
    <property type="term" value="F:carbohydrate binding"/>
    <property type="evidence" value="ECO:0007669"/>
    <property type="project" value="InterPro"/>
</dbReference>
<dbReference type="Gene3D" id="3.30.2080.10">
    <property type="entry name" value="GH92 mannosidase domain"/>
    <property type="match status" value="1"/>
</dbReference>
<dbReference type="Gene3D" id="2.70.98.10">
    <property type="match status" value="1"/>
</dbReference>
<dbReference type="Pfam" id="PF17678">
    <property type="entry name" value="Glyco_hydro_92N"/>
    <property type="match status" value="1"/>
</dbReference>
<dbReference type="GO" id="GO:0006516">
    <property type="term" value="P:glycoprotein catabolic process"/>
    <property type="evidence" value="ECO:0007669"/>
    <property type="project" value="TreeGrafter"/>
</dbReference>
<evidence type="ECO:0000259" key="3">
    <source>
        <dbReference type="Pfam" id="PF17678"/>
    </source>
</evidence>
<dbReference type="Gene3D" id="1.20.1610.10">
    <property type="entry name" value="alpha-1,2-mannosidases domains"/>
    <property type="match status" value="1"/>
</dbReference>
<dbReference type="Proteomes" id="UP000308549">
    <property type="component" value="Unassembled WGS sequence"/>
</dbReference>
<evidence type="ECO:0000259" key="2">
    <source>
        <dbReference type="Pfam" id="PF07971"/>
    </source>
</evidence>
<dbReference type="GO" id="GO:0005829">
    <property type="term" value="C:cytosol"/>
    <property type="evidence" value="ECO:0007669"/>
    <property type="project" value="TreeGrafter"/>
</dbReference>
<feature type="domain" description="Glycosyl hydrolase family 92" evidence="2">
    <location>
        <begin position="351"/>
        <end position="860"/>
    </location>
</feature>
<dbReference type="EMBL" id="NAJL01000023">
    <property type="protein sequence ID" value="TKA27388.1"/>
    <property type="molecule type" value="Genomic_DNA"/>
</dbReference>
<dbReference type="FunFam" id="1.20.1050.60:FF:000002">
    <property type="entry name" value="Glycosyl hydrolase family 92"/>
    <property type="match status" value="1"/>
</dbReference>
<feature type="signal peptide" evidence="1">
    <location>
        <begin position="1"/>
        <end position="21"/>
    </location>
</feature>
<gene>
    <name evidence="4" type="ORF">B0A50_05000</name>
</gene>
<evidence type="ECO:0000313" key="4">
    <source>
        <dbReference type="EMBL" id="TKA27388.1"/>
    </source>
</evidence>
<sequence>MARSYLSFYSLSLVSATLARARLSDYVDPLIGTEGATPGSAIAGGNSFPGASLPNAMSKVGIDTSYLGVPNETAVDCNAGFSPLGNVTGVSMMHVSGTGGVPTYGLISQMPLIGDLNGINLGSNTSYWQNRSFSEETASVGLFRTKLLNGIAIDISSTEHAGLIQYTFPSDVAAQENINASVALPIGESSAQTAHVLVDLTHVLPGYGTQAYSQKFLHGGLHLSTGADGSPSYRGAATYTGGWSQPQTHTLYFCGNFTSPNGNLQPTSDYVEQNTRDGVPGAGTFSWPYDPVLPPSFDQRPLPRSYNDVVAYAGSGMGIGALFSWNPSSANSSSEKAIEARLGISYISAEQACANVANELPESKNLNDVVEQARERWENGVLSSIEVVDNGSVASSNTTLKRMLYTAMYQTGLMPTDKTGENPNWATNASRPYFDDLYTVWDIYRTLMPLYHLLYTPTYSRVLSGLISIFTIEGFLPAGRIANWNGRVQGGSHADMVLADAYVKDVVSLSGQHGRGELGNDVDWEEAYKAVIHDATQLPIRNEDPVAFDGATKEGRGALDDQLRLHFITRNHTRSISRGVEYPQNDFAIYSMAKGMNRSQQYILLDRASWWLNQWNPYANTTLAGVGSFTGFPGARNQDGSWNFTDYDPLSCGGCGWGDDIYEAKVWETAFSTAPHDMAKIIQLMGGDDAFVQRLDASFLPGFGTSVGENNDAGSALFNPGNEPSFMTPWLYNYAPKKNWKTVNQTRATVDAFYSDSRSGYPGNIDGGALPSWLIFNLIGLYPVSAQPIYLLSAPRFSSLSIKLFSGTPQATRLNITAPGLSDTSYYPQSVTFNGRKLDRSWLTHHELGGGGTLVYRMGSMPAEWDDGERPPSLTPWH</sequence>
<dbReference type="InterPro" id="IPR050883">
    <property type="entry name" value="PNGase"/>
</dbReference>
<keyword evidence="1" id="KW-0732">Signal</keyword>
<evidence type="ECO:0000256" key="1">
    <source>
        <dbReference type="SAM" id="SignalP"/>
    </source>
</evidence>
<dbReference type="PANTHER" id="PTHR12143:SF44">
    <property type="entry name" value="GLYCOSYL HYDROLASE FAMILY 92 DOMAIN-CONTAINING PROTEIN"/>
    <property type="match status" value="1"/>
</dbReference>
<dbReference type="InterPro" id="IPR014718">
    <property type="entry name" value="GH-type_carb-bd"/>
</dbReference>
<dbReference type="Gene3D" id="1.20.1050.60">
    <property type="entry name" value="alpha-1,2-mannosidase"/>
    <property type="match status" value="1"/>
</dbReference>
<name>A0A4U0TY52_9PEZI</name>
<dbReference type="OrthoDB" id="449263at2759"/>
<organism evidence="4 5">
    <name type="scientific">Salinomyces thailandicus</name>
    <dbReference type="NCBI Taxonomy" id="706561"/>
    <lineage>
        <taxon>Eukaryota</taxon>
        <taxon>Fungi</taxon>
        <taxon>Dikarya</taxon>
        <taxon>Ascomycota</taxon>
        <taxon>Pezizomycotina</taxon>
        <taxon>Dothideomycetes</taxon>
        <taxon>Dothideomycetidae</taxon>
        <taxon>Mycosphaerellales</taxon>
        <taxon>Teratosphaeriaceae</taxon>
        <taxon>Salinomyces</taxon>
    </lineage>
</organism>